<protein>
    <submittedName>
        <fullName evidence="2">Uncharacterized protein</fullName>
    </submittedName>
</protein>
<sequence>MGEAMANWQGRQRNLSAPVPQTFVRAPGPEAVHAAPPAVTSPGHEATFRPSPECDDTAEAVDALTFTESQRERLRRRAAFLRDLAEAKELRARVRPRHTRVVRLREALRRATYRSA</sequence>
<dbReference type="Proteomes" id="UP000638648">
    <property type="component" value="Unassembled WGS sequence"/>
</dbReference>
<dbReference type="RefSeq" id="WP_192757195.1">
    <property type="nucleotide sequence ID" value="NZ_BAABJL010000011.1"/>
</dbReference>
<feature type="region of interest" description="Disordered" evidence="1">
    <location>
        <begin position="1"/>
        <end position="21"/>
    </location>
</feature>
<comment type="caution">
    <text evidence="2">The sequence shown here is derived from an EMBL/GenBank/DDBJ whole genome shotgun (WGS) entry which is preliminary data.</text>
</comment>
<dbReference type="EMBL" id="JADBEM010000001">
    <property type="protein sequence ID" value="MBE1606200.1"/>
    <property type="molecule type" value="Genomic_DNA"/>
</dbReference>
<evidence type="ECO:0000313" key="2">
    <source>
        <dbReference type="EMBL" id="MBE1606200.1"/>
    </source>
</evidence>
<name>A0A927MSQ2_9ACTN</name>
<evidence type="ECO:0000313" key="3">
    <source>
        <dbReference type="Proteomes" id="UP000638648"/>
    </source>
</evidence>
<keyword evidence="3" id="KW-1185">Reference proteome</keyword>
<evidence type="ECO:0000256" key="1">
    <source>
        <dbReference type="SAM" id="MobiDB-lite"/>
    </source>
</evidence>
<proteinExistence type="predicted"/>
<accession>A0A927MSQ2</accession>
<reference evidence="2" key="1">
    <citation type="submission" date="2020-10" db="EMBL/GenBank/DDBJ databases">
        <title>Sequencing the genomes of 1000 actinobacteria strains.</title>
        <authorList>
            <person name="Klenk H.-P."/>
        </authorList>
    </citation>
    <scope>NUCLEOTIDE SEQUENCE</scope>
    <source>
        <strain evidence="2">DSM 45354</strain>
    </source>
</reference>
<dbReference type="AlphaFoldDB" id="A0A927MSQ2"/>
<gene>
    <name evidence="2" type="ORF">HEB94_003048</name>
</gene>
<organism evidence="2 3">
    <name type="scientific">Actinopolymorpha pittospori</name>
    <dbReference type="NCBI Taxonomy" id="648752"/>
    <lineage>
        <taxon>Bacteria</taxon>
        <taxon>Bacillati</taxon>
        <taxon>Actinomycetota</taxon>
        <taxon>Actinomycetes</taxon>
        <taxon>Propionibacteriales</taxon>
        <taxon>Actinopolymorphaceae</taxon>
        <taxon>Actinopolymorpha</taxon>
    </lineage>
</organism>